<feature type="transmembrane region" description="Helical" evidence="1">
    <location>
        <begin position="16"/>
        <end position="32"/>
    </location>
</feature>
<dbReference type="EMBL" id="CP038437">
    <property type="protein sequence ID" value="QEM83878.1"/>
    <property type="molecule type" value="Genomic_DNA"/>
</dbReference>
<evidence type="ECO:0008006" key="4">
    <source>
        <dbReference type="Google" id="ProtNLM"/>
    </source>
</evidence>
<feature type="transmembrane region" description="Helical" evidence="1">
    <location>
        <begin position="138"/>
        <end position="158"/>
    </location>
</feature>
<feature type="transmembrane region" description="Helical" evidence="1">
    <location>
        <begin position="39"/>
        <end position="57"/>
    </location>
</feature>
<accession>A0A5C1NN57</accession>
<evidence type="ECO:0000256" key="1">
    <source>
        <dbReference type="SAM" id="Phobius"/>
    </source>
</evidence>
<protein>
    <recommendedName>
        <fullName evidence="4">DNA gyrase subunit B</fullName>
    </recommendedName>
</protein>
<feature type="transmembrane region" description="Helical" evidence="1">
    <location>
        <begin position="112"/>
        <end position="132"/>
    </location>
</feature>
<dbReference type="Proteomes" id="UP000324285">
    <property type="component" value="Chromosome"/>
</dbReference>
<dbReference type="OrthoDB" id="8537043at2"/>
<organism evidence="2 3">
    <name type="scientific">Halomonas binhaiensis</name>
    <dbReference type="NCBI Taxonomy" id="2562282"/>
    <lineage>
        <taxon>Bacteria</taxon>
        <taxon>Pseudomonadati</taxon>
        <taxon>Pseudomonadota</taxon>
        <taxon>Gammaproteobacteria</taxon>
        <taxon>Oceanospirillales</taxon>
        <taxon>Halomonadaceae</taxon>
        <taxon>Halomonas</taxon>
    </lineage>
</organism>
<keyword evidence="1" id="KW-0472">Membrane</keyword>
<keyword evidence="3" id="KW-1185">Reference proteome</keyword>
<dbReference type="AlphaFoldDB" id="A0A5C1NN57"/>
<keyword evidence="1" id="KW-0812">Transmembrane</keyword>
<proteinExistence type="predicted"/>
<keyword evidence="1" id="KW-1133">Transmembrane helix</keyword>
<dbReference type="KEGG" id="hbh:E4T21_02395"/>
<evidence type="ECO:0000313" key="3">
    <source>
        <dbReference type="Proteomes" id="UP000324285"/>
    </source>
</evidence>
<evidence type="ECO:0000313" key="2">
    <source>
        <dbReference type="EMBL" id="QEM83878.1"/>
    </source>
</evidence>
<sequence length="167" mass="18616">MLAAAWPFAVWWLEDSLGPWPLLAVGSALIAWRLPQARGLAVLAAMALITIGLAGKAEWGLRGYPVAVNAIMLATFSFSLWQGPPIIERIARLKEPDLPPSGVRYTRKVTQAWCVFFLVNGAIAAWTAYYASLAVWTLYNGAISYVLMALMFVIEWCCRRRLRSRTQ</sequence>
<reference evidence="2" key="1">
    <citation type="submission" date="2021-02" db="EMBL/GenBank/DDBJ databases">
        <title>Strain Y2R2, a novel species of the genus Halomonas.</title>
        <authorList>
            <person name="Huang H."/>
        </authorList>
    </citation>
    <scope>NUCLEOTIDE SEQUENCE</scope>
    <source>
        <strain evidence="2">Y2R2</strain>
    </source>
</reference>
<name>A0A5C1NN57_9GAMM</name>
<feature type="transmembrane region" description="Helical" evidence="1">
    <location>
        <begin position="63"/>
        <end position="81"/>
    </location>
</feature>
<gene>
    <name evidence="2" type="ORF">E4T21_02395</name>
</gene>